<organism evidence="5 6">
    <name type="scientific">Rhodococcus oxybenzonivorans</name>
    <dbReference type="NCBI Taxonomy" id="1990687"/>
    <lineage>
        <taxon>Bacteria</taxon>
        <taxon>Bacillati</taxon>
        <taxon>Actinomycetota</taxon>
        <taxon>Actinomycetes</taxon>
        <taxon>Mycobacteriales</taxon>
        <taxon>Nocardiaceae</taxon>
        <taxon>Rhodococcus</taxon>
    </lineage>
</organism>
<keyword evidence="6" id="KW-1185">Reference proteome</keyword>
<proteinExistence type="predicted"/>
<dbReference type="Pfam" id="PF00196">
    <property type="entry name" value="GerE"/>
    <property type="match status" value="1"/>
</dbReference>
<accession>A0A2S2C4Q1</accession>
<evidence type="ECO:0000313" key="6">
    <source>
        <dbReference type="Proteomes" id="UP000245711"/>
    </source>
</evidence>
<keyword evidence="2" id="KW-0238">DNA-binding</keyword>
<evidence type="ECO:0000313" key="5">
    <source>
        <dbReference type="EMBL" id="AWK75887.1"/>
    </source>
</evidence>
<gene>
    <name evidence="5" type="ORF">CBI38_27890</name>
</gene>
<dbReference type="InterPro" id="IPR036388">
    <property type="entry name" value="WH-like_DNA-bd_sf"/>
</dbReference>
<dbReference type="AlphaFoldDB" id="A0A2S2C4Q1"/>
<feature type="domain" description="HTH luxR-type" evidence="4">
    <location>
        <begin position="314"/>
        <end position="379"/>
    </location>
</feature>
<dbReference type="EMBL" id="CP021354">
    <property type="protein sequence ID" value="AWK75887.1"/>
    <property type="molecule type" value="Genomic_DNA"/>
</dbReference>
<dbReference type="Gene3D" id="3.30.450.40">
    <property type="match status" value="1"/>
</dbReference>
<dbReference type="Proteomes" id="UP000245711">
    <property type="component" value="Chromosome"/>
</dbReference>
<dbReference type="SMART" id="SM00421">
    <property type="entry name" value="HTH_LUXR"/>
    <property type="match status" value="1"/>
</dbReference>
<dbReference type="SUPFAM" id="SSF46894">
    <property type="entry name" value="C-terminal effector domain of the bipartite response regulators"/>
    <property type="match status" value="1"/>
</dbReference>
<dbReference type="CDD" id="cd06170">
    <property type="entry name" value="LuxR_C_like"/>
    <property type="match status" value="1"/>
</dbReference>
<reference evidence="5 6" key="1">
    <citation type="submission" date="2017-05" db="EMBL/GenBank/DDBJ databases">
        <title>Isolation of Rhodococcus sp. S2-17 biodegrading of BP-3.</title>
        <authorList>
            <person name="Lee Y."/>
            <person name="Kim K.H."/>
            <person name="Chun B.H."/>
            <person name="Jung H.S."/>
            <person name="Jeon C.O."/>
        </authorList>
    </citation>
    <scope>NUCLEOTIDE SEQUENCE [LARGE SCALE GENOMIC DNA]</scope>
    <source>
        <strain evidence="5 6">S2-17</strain>
    </source>
</reference>
<dbReference type="InterPro" id="IPR000792">
    <property type="entry name" value="Tscrpt_reg_LuxR_C"/>
</dbReference>
<dbReference type="RefSeq" id="WP_230989987.1">
    <property type="nucleotide sequence ID" value="NZ_CP021354.1"/>
</dbReference>
<dbReference type="KEGG" id="roz:CBI38_27890"/>
<evidence type="ECO:0000256" key="3">
    <source>
        <dbReference type="ARBA" id="ARBA00023163"/>
    </source>
</evidence>
<dbReference type="PANTHER" id="PTHR44688">
    <property type="entry name" value="DNA-BINDING TRANSCRIPTIONAL ACTIVATOR DEVR_DOSR"/>
    <property type="match status" value="1"/>
</dbReference>
<dbReference type="InterPro" id="IPR029016">
    <property type="entry name" value="GAF-like_dom_sf"/>
</dbReference>
<dbReference type="GO" id="GO:0006355">
    <property type="term" value="P:regulation of DNA-templated transcription"/>
    <property type="evidence" value="ECO:0007669"/>
    <property type="project" value="InterPro"/>
</dbReference>
<dbReference type="PRINTS" id="PR00038">
    <property type="entry name" value="HTHLUXR"/>
</dbReference>
<dbReference type="InterPro" id="IPR003018">
    <property type="entry name" value="GAF"/>
</dbReference>
<dbReference type="Pfam" id="PF01590">
    <property type="entry name" value="GAF"/>
    <property type="match status" value="1"/>
</dbReference>
<dbReference type="SUPFAM" id="SSF55781">
    <property type="entry name" value="GAF domain-like"/>
    <property type="match status" value="1"/>
</dbReference>
<dbReference type="PROSITE" id="PS50043">
    <property type="entry name" value="HTH_LUXR_2"/>
    <property type="match status" value="1"/>
</dbReference>
<sequence>MSWTTTSIDPDQADLVQQAVDCIAIVGTLLVDHDGHSDFGTPTLPESLAAARGRLAEALTEGQLAESDIEDACRVLVDIERVQEQLARTTEIRRIAELSEVHDAAVTLRGLSPQQVIEAAPEVVCTQLPFARSLISAVSGSLWQPRRLYLQPDLDGSPLDFSDYVDSSVWSLADAPLETELVRRRVPALVAAPAADDRTHKEIISRSRTSAYVAAPVMSSGKVIGLLHADRPESEGGLDPDDRDRLDAFTTILAIVYEQAVLKHRIQLQRARVEESFDATQTMLDRISKADAILSHQAAATADSSTDDPGGNRILEINSVLTVREREVLSHLATGATNNQIAQALVISEGTVKSHVKTVLKKLHAPTRAAATALYSSQTRRAR</sequence>
<evidence type="ECO:0000256" key="1">
    <source>
        <dbReference type="ARBA" id="ARBA00023015"/>
    </source>
</evidence>
<dbReference type="GO" id="GO:0003677">
    <property type="term" value="F:DNA binding"/>
    <property type="evidence" value="ECO:0007669"/>
    <property type="project" value="UniProtKB-KW"/>
</dbReference>
<name>A0A2S2C4Q1_9NOCA</name>
<keyword evidence="3" id="KW-0804">Transcription</keyword>
<dbReference type="SMART" id="SM00065">
    <property type="entry name" value="GAF"/>
    <property type="match status" value="1"/>
</dbReference>
<evidence type="ECO:0000259" key="4">
    <source>
        <dbReference type="PROSITE" id="PS50043"/>
    </source>
</evidence>
<dbReference type="InterPro" id="IPR016032">
    <property type="entry name" value="Sig_transdc_resp-reg_C-effctor"/>
</dbReference>
<dbReference type="PANTHER" id="PTHR44688:SF16">
    <property type="entry name" value="DNA-BINDING TRANSCRIPTIONAL ACTIVATOR DEVR_DOSR"/>
    <property type="match status" value="1"/>
</dbReference>
<keyword evidence="1" id="KW-0805">Transcription regulation</keyword>
<evidence type="ECO:0000256" key="2">
    <source>
        <dbReference type="ARBA" id="ARBA00023125"/>
    </source>
</evidence>
<dbReference type="Gene3D" id="1.10.10.10">
    <property type="entry name" value="Winged helix-like DNA-binding domain superfamily/Winged helix DNA-binding domain"/>
    <property type="match status" value="1"/>
</dbReference>
<protein>
    <submittedName>
        <fullName evidence="5">Helix-turn-helix transcriptional regulator</fullName>
    </submittedName>
</protein>